<keyword evidence="3" id="KW-0547">Nucleotide-binding</keyword>
<dbReference type="InterPro" id="IPR003439">
    <property type="entry name" value="ABC_transporter-like_ATP-bd"/>
</dbReference>
<dbReference type="CDD" id="cd03257">
    <property type="entry name" value="ABC_NikE_OppD_transporters"/>
    <property type="match status" value="1"/>
</dbReference>
<evidence type="ECO:0000313" key="7">
    <source>
        <dbReference type="EMBL" id="ABB40570.1"/>
    </source>
</evidence>
<dbReference type="InterPro" id="IPR027417">
    <property type="entry name" value="P-loop_NTPase"/>
</dbReference>
<evidence type="ECO:0000256" key="4">
    <source>
        <dbReference type="ARBA" id="ARBA00022840"/>
    </source>
</evidence>
<evidence type="ECO:0000313" key="8">
    <source>
        <dbReference type="Proteomes" id="UP000002710"/>
    </source>
</evidence>
<dbReference type="Gene3D" id="3.40.50.300">
    <property type="entry name" value="P-loop containing nucleotide triphosphate hydrolases"/>
    <property type="match status" value="1"/>
</dbReference>
<comment type="similarity">
    <text evidence="1">Belongs to the ABC transporter superfamily.</text>
</comment>
<protein>
    <submittedName>
        <fullName evidence="7">Oligopeptide/dipeptide ABC transporter, ATPase subunit</fullName>
        <ecNumber evidence="7">3.6.3.24</ecNumber>
    </submittedName>
</protein>
<keyword evidence="4" id="KW-0067">ATP-binding</keyword>
<dbReference type="InterPro" id="IPR017871">
    <property type="entry name" value="ABC_transporter-like_CS"/>
</dbReference>
<feature type="domain" description="ABC transporter" evidence="6">
    <location>
        <begin position="17"/>
        <end position="262"/>
    </location>
</feature>
<dbReference type="InterPro" id="IPR003593">
    <property type="entry name" value="AAA+_ATPase"/>
</dbReference>
<keyword evidence="2" id="KW-0813">Transport</keyword>
<gene>
    <name evidence="7" type="ordered locus">Dde_3778</name>
</gene>
<dbReference type="FunFam" id="3.40.50.300:FF:000016">
    <property type="entry name" value="Oligopeptide ABC transporter ATP-binding component"/>
    <property type="match status" value="1"/>
</dbReference>
<evidence type="ECO:0000259" key="6">
    <source>
        <dbReference type="PROSITE" id="PS50893"/>
    </source>
</evidence>
<keyword evidence="8" id="KW-1185">Reference proteome</keyword>
<accession>Q30US6</accession>
<evidence type="ECO:0000256" key="2">
    <source>
        <dbReference type="ARBA" id="ARBA00022448"/>
    </source>
</evidence>
<dbReference type="KEGG" id="dde:Dde_3778"/>
<dbReference type="HOGENOM" id="CLU_000604_1_23_7"/>
<dbReference type="Pfam" id="PF08352">
    <property type="entry name" value="oligo_HPY"/>
    <property type="match status" value="1"/>
</dbReference>
<feature type="region of interest" description="Disordered" evidence="5">
    <location>
        <begin position="271"/>
        <end position="290"/>
    </location>
</feature>
<dbReference type="SMART" id="SM00382">
    <property type="entry name" value="AAA"/>
    <property type="match status" value="1"/>
</dbReference>
<sequence>MPQHHTTDAMHDNTPLLQITDVSRSFTLRQKLFDAAADTVKAVDSVTLHISRGETLGLVGESGCGKSTLARMTAGLLKPDSGTVHITPDSGGSGRIANASGVQMIFQDPFSSLNPRMRVGRSIGEALEVQGMPRAARRARVEHLLAVVGLAPEHYDRYPHEFSGGQRQRIAIARALAPQASLLVCDEPVSALDVSVQAQVLNLLADLRDSLGLSMLFISHDLSVVRHFCHRVAVMYLGRIIETAPRDMIYNAPLHPYTKALLASLPVPDPDARTTHTRLQGEPPSPVSPPSGCHFHPRCPHAMPHCRTHIPAETVLHGRHRVRCHLYA</sequence>
<proteinExistence type="inferred from homology"/>
<dbReference type="PANTHER" id="PTHR43776">
    <property type="entry name" value="TRANSPORT ATP-BINDING PROTEIN"/>
    <property type="match status" value="1"/>
</dbReference>
<dbReference type="InterPro" id="IPR013563">
    <property type="entry name" value="Oligopep_ABC_C"/>
</dbReference>
<reference evidence="7 8" key="1">
    <citation type="journal article" date="2011" name="J. Bacteriol.">
        <title>Complete genome sequence and updated annotation of Desulfovibrio alaskensis G20.</title>
        <authorList>
            <person name="Hauser L.J."/>
            <person name="Land M.L."/>
            <person name="Brown S.D."/>
            <person name="Larimer F."/>
            <person name="Keller K.L."/>
            <person name="Rapp-Giles B.J."/>
            <person name="Price M.N."/>
            <person name="Lin M."/>
            <person name="Bruce D.C."/>
            <person name="Detter J.C."/>
            <person name="Tapia R."/>
            <person name="Han C.S."/>
            <person name="Goodwin L.A."/>
            <person name="Cheng J.F."/>
            <person name="Pitluck S."/>
            <person name="Copeland A."/>
            <person name="Lucas S."/>
            <person name="Nolan M."/>
            <person name="Lapidus A.L."/>
            <person name="Palumbo A.V."/>
            <person name="Wall J.D."/>
        </authorList>
    </citation>
    <scope>NUCLEOTIDE SEQUENCE [LARGE SCALE GENOMIC DNA]</scope>
    <source>
        <strain evidence="8">ATCC BAA 1058 / DSM 17464 / G20</strain>
    </source>
</reference>
<dbReference type="EC" id="3.6.3.24" evidence="7"/>
<dbReference type="PANTHER" id="PTHR43776:SF7">
    <property type="entry name" value="D,D-DIPEPTIDE TRANSPORT ATP-BINDING PROTEIN DDPF-RELATED"/>
    <property type="match status" value="1"/>
</dbReference>
<dbReference type="SUPFAM" id="SSF52540">
    <property type="entry name" value="P-loop containing nucleoside triphosphate hydrolases"/>
    <property type="match status" value="1"/>
</dbReference>
<evidence type="ECO:0000256" key="1">
    <source>
        <dbReference type="ARBA" id="ARBA00005417"/>
    </source>
</evidence>
<evidence type="ECO:0000256" key="3">
    <source>
        <dbReference type="ARBA" id="ARBA00022741"/>
    </source>
</evidence>
<dbReference type="RefSeq" id="WP_011369417.1">
    <property type="nucleotide sequence ID" value="NC_007519.1"/>
</dbReference>
<dbReference type="Proteomes" id="UP000002710">
    <property type="component" value="Chromosome"/>
</dbReference>
<organism evidence="7 8">
    <name type="scientific">Oleidesulfovibrio alaskensis (strain ATCC BAA-1058 / DSM 17464 / G20)</name>
    <name type="common">Desulfovibrio alaskensis</name>
    <dbReference type="NCBI Taxonomy" id="207559"/>
    <lineage>
        <taxon>Bacteria</taxon>
        <taxon>Pseudomonadati</taxon>
        <taxon>Thermodesulfobacteriota</taxon>
        <taxon>Desulfovibrionia</taxon>
        <taxon>Desulfovibrionales</taxon>
        <taxon>Desulfovibrionaceae</taxon>
        <taxon>Oleidesulfovibrio</taxon>
    </lineage>
</organism>
<dbReference type="GO" id="GO:0016887">
    <property type="term" value="F:ATP hydrolysis activity"/>
    <property type="evidence" value="ECO:0007669"/>
    <property type="project" value="InterPro"/>
</dbReference>
<dbReference type="PROSITE" id="PS50893">
    <property type="entry name" value="ABC_TRANSPORTER_2"/>
    <property type="match status" value="1"/>
</dbReference>
<dbReference type="EMBL" id="CP000112">
    <property type="protein sequence ID" value="ABB40570.1"/>
    <property type="molecule type" value="Genomic_DNA"/>
</dbReference>
<keyword evidence="7" id="KW-0378">Hydrolase</keyword>
<dbReference type="InterPro" id="IPR050319">
    <property type="entry name" value="ABC_transp_ATP-bind"/>
</dbReference>
<dbReference type="NCBIfam" id="TIGR01727">
    <property type="entry name" value="oligo_HPY"/>
    <property type="match status" value="1"/>
</dbReference>
<name>Q30US6_OLEA2</name>
<dbReference type="PROSITE" id="PS00211">
    <property type="entry name" value="ABC_TRANSPORTER_1"/>
    <property type="match status" value="1"/>
</dbReference>
<dbReference type="GO" id="GO:0015833">
    <property type="term" value="P:peptide transport"/>
    <property type="evidence" value="ECO:0007669"/>
    <property type="project" value="InterPro"/>
</dbReference>
<dbReference type="Pfam" id="PF00005">
    <property type="entry name" value="ABC_tran"/>
    <property type="match status" value="1"/>
</dbReference>
<dbReference type="eggNOG" id="COG4608">
    <property type="taxonomic scope" value="Bacteria"/>
</dbReference>
<dbReference type="GO" id="GO:0055085">
    <property type="term" value="P:transmembrane transport"/>
    <property type="evidence" value="ECO:0007669"/>
    <property type="project" value="UniProtKB-ARBA"/>
</dbReference>
<evidence type="ECO:0000256" key="5">
    <source>
        <dbReference type="SAM" id="MobiDB-lite"/>
    </source>
</evidence>
<dbReference type="AlphaFoldDB" id="Q30US6"/>
<dbReference type="GO" id="GO:0005524">
    <property type="term" value="F:ATP binding"/>
    <property type="evidence" value="ECO:0007669"/>
    <property type="project" value="UniProtKB-KW"/>
</dbReference>
<dbReference type="STRING" id="207559.Dde_3778"/>